<dbReference type="EMBL" id="CAUJNA010000750">
    <property type="protein sequence ID" value="CAJ1380829.1"/>
    <property type="molecule type" value="Genomic_DNA"/>
</dbReference>
<evidence type="ECO:0000256" key="1">
    <source>
        <dbReference type="ARBA" id="ARBA00004123"/>
    </source>
</evidence>
<comment type="subcellular location">
    <subcellularLocation>
        <location evidence="1">Nucleus</location>
    </subcellularLocation>
</comment>
<evidence type="ECO:0000256" key="2">
    <source>
        <dbReference type="ARBA" id="ARBA00023242"/>
    </source>
</evidence>
<organism evidence="6 7">
    <name type="scientific">Effrenium voratum</name>
    <dbReference type="NCBI Taxonomy" id="2562239"/>
    <lineage>
        <taxon>Eukaryota</taxon>
        <taxon>Sar</taxon>
        <taxon>Alveolata</taxon>
        <taxon>Dinophyceae</taxon>
        <taxon>Suessiales</taxon>
        <taxon>Symbiodiniaceae</taxon>
        <taxon>Effrenium</taxon>
    </lineage>
</organism>
<dbReference type="GO" id="GO:0000462">
    <property type="term" value="P:maturation of SSU-rRNA from tricistronic rRNA transcript (SSU-rRNA, 5.8S rRNA, LSU-rRNA)"/>
    <property type="evidence" value="ECO:0007669"/>
    <property type="project" value="TreeGrafter"/>
</dbReference>
<name>A0AA36I4C9_9DINO</name>
<dbReference type="Pfam" id="PF04003">
    <property type="entry name" value="Utp12"/>
    <property type="match status" value="1"/>
</dbReference>
<dbReference type="GO" id="GO:0005730">
    <property type="term" value="C:nucleolus"/>
    <property type="evidence" value="ECO:0007669"/>
    <property type="project" value="TreeGrafter"/>
</dbReference>
<dbReference type="InterPro" id="IPR007148">
    <property type="entry name" value="SSU_processome_Utp12"/>
</dbReference>
<feature type="compositionally biased region" description="Acidic residues" evidence="4">
    <location>
        <begin position="544"/>
        <end position="592"/>
    </location>
</feature>
<gene>
    <name evidence="6" type="ORF">EVOR1521_LOCUS8673</name>
</gene>
<dbReference type="InterPro" id="IPR052414">
    <property type="entry name" value="U3_snoRNA-assoc_WDR"/>
</dbReference>
<evidence type="ECO:0000256" key="4">
    <source>
        <dbReference type="SAM" id="MobiDB-lite"/>
    </source>
</evidence>
<dbReference type="Gene3D" id="2.130.10.10">
    <property type="entry name" value="YVTN repeat-like/Quinoprotein amine dehydrogenase"/>
    <property type="match status" value="1"/>
</dbReference>
<comment type="caution">
    <text evidence="6">The sequence shown here is derived from an EMBL/GenBank/DDBJ whole genome shotgun (WGS) entry which is preliminary data.</text>
</comment>
<dbReference type="PANTHER" id="PTHR44267:SF1">
    <property type="entry name" value="WD REPEAT-CONTAINING PROTEIN 43"/>
    <property type="match status" value="1"/>
</dbReference>
<evidence type="ECO:0000256" key="3">
    <source>
        <dbReference type="ARBA" id="ARBA00038335"/>
    </source>
</evidence>
<proteinExistence type="inferred from homology"/>
<keyword evidence="2" id="KW-0539">Nucleus</keyword>
<protein>
    <recommendedName>
        <fullName evidence="5">Small-subunit processome Utp12 domain-containing protein</fullName>
    </recommendedName>
</protein>
<feature type="region of interest" description="Disordered" evidence="4">
    <location>
        <begin position="344"/>
        <end position="367"/>
    </location>
</feature>
<accession>A0AA36I4C9</accession>
<evidence type="ECO:0000313" key="7">
    <source>
        <dbReference type="Proteomes" id="UP001178507"/>
    </source>
</evidence>
<dbReference type="SUPFAM" id="SSF50978">
    <property type="entry name" value="WD40 repeat-like"/>
    <property type="match status" value="1"/>
</dbReference>
<sequence>MAGPRACLFAPEELGGLLIRSGGRWKLWKEREAAVELYHNDEKETYTAACWAPPSQAWLVLGCASGRLQCWEASAELLCQAEAFRTLARGAESSVTALAAVAKRGTVFAACAGVPEVLEVGVADGMTRSSFRSGKTGLCGLAATSSDADWLLSASPGAPLKLWRLPAAGAVLTDLKKAKKRFKGPAQSATCLELLCIERHIYALCADGTAQVEFFDADMDSEGENGKQAPATSTRVLSCHERLGDVRLARHKAGGSLGLLAIGYGATILACWTFDAGTHAARTVVPTFTVSKAELGGSVLCARGVKGRDSELCLLVAHGPAARPSFSQVSPPKSKKGAALIDSLAPAGAEPSGKPEKKSVPAPTVLGPAELATRKRLRTEEVAAVKRQKQPIPRSRPETAGSNLSLAPVLRQALRSQDSISLSKTLTLRDRVLMDTSVSELSGVEAFDLLQECAKRLLDKPPDSSVYCAWIQRVLFHHGTFIRSQPALIDALRPVFEACMARCAFYRGLQRLHGRLHGLVVQGRKALEQQVVEKSARAPLLEYVEGDEDMEEAQEDDDERDAQEEDEDELDSGSDEIDFNDADIDDLLDEAD</sequence>
<evidence type="ECO:0000313" key="6">
    <source>
        <dbReference type="EMBL" id="CAJ1380829.1"/>
    </source>
</evidence>
<feature type="domain" description="Small-subunit processome Utp12" evidence="5">
    <location>
        <begin position="422"/>
        <end position="516"/>
    </location>
</feature>
<dbReference type="PANTHER" id="PTHR44267">
    <property type="entry name" value="WD REPEAT-CONTAINING PROTEIN 43"/>
    <property type="match status" value="1"/>
</dbReference>
<dbReference type="InterPro" id="IPR036322">
    <property type="entry name" value="WD40_repeat_dom_sf"/>
</dbReference>
<dbReference type="AlphaFoldDB" id="A0AA36I4C9"/>
<comment type="similarity">
    <text evidence="3">Belongs to the UTP5 family.</text>
</comment>
<evidence type="ECO:0000259" key="5">
    <source>
        <dbReference type="Pfam" id="PF04003"/>
    </source>
</evidence>
<dbReference type="InterPro" id="IPR015943">
    <property type="entry name" value="WD40/YVTN_repeat-like_dom_sf"/>
</dbReference>
<dbReference type="Proteomes" id="UP001178507">
    <property type="component" value="Unassembled WGS sequence"/>
</dbReference>
<feature type="region of interest" description="Disordered" evidence="4">
    <location>
        <begin position="542"/>
        <end position="592"/>
    </location>
</feature>
<keyword evidence="7" id="KW-1185">Reference proteome</keyword>
<reference evidence="6" key="1">
    <citation type="submission" date="2023-08" db="EMBL/GenBank/DDBJ databases">
        <authorList>
            <person name="Chen Y."/>
            <person name="Shah S."/>
            <person name="Dougan E. K."/>
            <person name="Thang M."/>
            <person name="Chan C."/>
        </authorList>
    </citation>
    <scope>NUCLEOTIDE SEQUENCE</scope>
</reference>